<dbReference type="Pfam" id="PF08283">
    <property type="entry name" value="Gemini_AL1_M"/>
    <property type="match status" value="1"/>
</dbReference>
<dbReference type="OrthoDB" id="5242237at2759"/>
<reference evidence="2" key="1">
    <citation type="journal article" date="2020" name="Phytopathology">
        <title>Genome Sequence Resources of Colletotrichum truncatum, C. plurivorum, C. musicola, and C. sojae: Four Species Pathogenic to Soybean (Glycine max).</title>
        <authorList>
            <person name="Rogerio F."/>
            <person name="Boufleur T.R."/>
            <person name="Ciampi-Guillardi M."/>
            <person name="Sukno S.A."/>
            <person name="Thon M.R."/>
            <person name="Massola Junior N.S."/>
            <person name="Baroncelli R."/>
        </authorList>
    </citation>
    <scope>NUCLEOTIDE SEQUENCE</scope>
    <source>
        <strain evidence="2">LFN0074</strain>
    </source>
</reference>
<dbReference type="Proteomes" id="UP000639643">
    <property type="component" value="Unassembled WGS sequence"/>
</dbReference>
<dbReference type="EMBL" id="WIGM01002258">
    <property type="protein sequence ID" value="KAF6782120.1"/>
    <property type="molecule type" value="Genomic_DNA"/>
</dbReference>
<dbReference type="GO" id="GO:0016888">
    <property type="term" value="F:DNA endonuclease activity, producing 5'-phosphomonoesters"/>
    <property type="evidence" value="ECO:0007669"/>
    <property type="project" value="InterPro"/>
</dbReference>
<protein>
    <recommendedName>
        <fullName evidence="1">Geminivirus AL1 replication-associated protein central domain-containing protein</fullName>
    </recommendedName>
</protein>
<feature type="domain" description="Geminivirus AL1 replication-associated protein central" evidence="1">
    <location>
        <begin position="53"/>
        <end position="153"/>
    </location>
</feature>
<gene>
    <name evidence="2" type="ORF">CMUS01_16735</name>
</gene>
<dbReference type="AlphaFoldDB" id="A0A8H6IL80"/>
<dbReference type="InterPro" id="IPR001301">
    <property type="entry name" value="Gemini_AL1_CLV"/>
</dbReference>
<name>A0A8H6IL80_9PEZI</name>
<dbReference type="GO" id="GO:0005198">
    <property type="term" value="F:structural molecule activity"/>
    <property type="evidence" value="ECO:0007669"/>
    <property type="project" value="InterPro"/>
</dbReference>
<comment type="caution">
    <text evidence="2">The sequence shown here is derived from an EMBL/GenBank/DDBJ whole genome shotgun (WGS) entry which is preliminary data.</text>
</comment>
<dbReference type="InterPro" id="IPR022692">
    <property type="entry name" value="Gemini_AL1_REP_central"/>
</dbReference>
<accession>A0A8H6IL80</accession>
<evidence type="ECO:0000313" key="2">
    <source>
        <dbReference type="EMBL" id="KAF6782120.1"/>
    </source>
</evidence>
<keyword evidence="3" id="KW-1185">Reference proteome</keyword>
<sequence>MEVDTWSIRIKPLKPGEAVAKFLEDTQAYVCKEGNGRVFGERIEHEASVSLKRKRDDEVYREIVDEEDEEKARKLLREKFPKQYIYNFVNCREFLRSKARKVTLAHVPNFDAHTWVVPPEIVQWRKEMFSPGRQGRPVSLILVGPPRCGKTEWALSFGRPAQMTNRWCMDALTDDCTHLVLNDINAKEFPLWREFLGGQMEFVAGGKYRPDKVMPWGKPTIWTCNYDNDPRKYAPLREYLEHSPVVVVKVTDKLFR</sequence>
<organism evidence="2 3">
    <name type="scientific">Colletotrichum musicola</name>
    <dbReference type="NCBI Taxonomy" id="2175873"/>
    <lineage>
        <taxon>Eukaryota</taxon>
        <taxon>Fungi</taxon>
        <taxon>Dikarya</taxon>
        <taxon>Ascomycota</taxon>
        <taxon>Pezizomycotina</taxon>
        <taxon>Sordariomycetes</taxon>
        <taxon>Hypocreomycetidae</taxon>
        <taxon>Glomerellales</taxon>
        <taxon>Glomerellaceae</taxon>
        <taxon>Colletotrichum</taxon>
        <taxon>Colletotrichum orchidearum species complex</taxon>
    </lineage>
</organism>
<dbReference type="PRINTS" id="PR00228">
    <property type="entry name" value="GEMCOATCLVL1"/>
</dbReference>
<evidence type="ECO:0000313" key="3">
    <source>
        <dbReference type="Proteomes" id="UP000639643"/>
    </source>
</evidence>
<proteinExistence type="predicted"/>
<evidence type="ECO:0000259" key="1">
    <source>
        <dbReference type="Pfam" id="PF08283"/>
    </source>
</evidence>